<proteinExistence type="predicted"/>
<feature type="region of interest" description="Disordered" evidence="1">
    <location>
        <begin position="16"/>
        <end position="98"/>
    </location>
</feature>
<protein>
    <submittedName>
        <fullName evidence="2">Uncharacterized protein</fullName>
    </submittedName>
</protein>
<name>A0AAV1V7U1_9STRA</name>
<reference evidence="2" key="1">
    <citation type="submission" date="2024-01" db="EMBL/GenBank/DDBJ databases">
        <authorList>
            <person name="Webb A."/>
        </authorList>
    </citation>
    <scope>NUCLEOTIDE SEQUENCE</scope>
    <source>
        <strain evidence="2">Pm1</strain>
    </source>
</reference>
<dbReference type="AlphaFoldDB" id="A0AAV1V7U1"/>
<gene>
    <name evidence="2" type="ORF">PM001_LOCUS28099</name>
</gene>
<accession>A0AAV1V7U1</accession>
<evidence type="ECO:0000313" key="3">
    <source>
        <dbReference type="Proteomes" id="UP001162060"/>
    </source>
</evidence>
<evidence type="ECO:0000256" key="1">
    <source>
        <dbReference type="SAM" id="MobiDB-lite"/>
    </source>
</evidence>
<feature type="compositionally biased region" description="Basic and acidic residues" evidence="1">
    <location>
        <begin position="83"/>
        <end position="92"/>
    </location>
</feature>
<dbReference type="EMBL" id="CAKLBY020000286">
    <property type="protein sequence ID" value="CAK7942949.1"/>
    <property type="molecule type" value="Genomic_DNA"/>
</dbReference>
<organism evidence="2 3">
    <name type="scientific">Peronospora matthiolae</name>
    <dbReference type="NCBI Taxonomy" id="2874970"/>
    <lineage>
        <taxon>Eukaryota</taxon>
        <taxon>Sar</taxon>
        <taxon>Stramenopiles</taxon>
        <taxon>Oomycota</taxon>
        <taxon>Peronosporomycetes</taxon>
        <taxon>Peronosporales</taxon>
        <taxon>Peronosporaceae</taxon>
        <taxon>Peronospora</taxon>
    </lineage>
</organism>
<sequence>MRCDTEAAKKAVARMRAAKESTSQASAAGDCSPAVASEQQTVPVVTSPRDESPRVKNTNSASALDATTYKADEPEIGIIYSGESDHTPDSKAEPPASR</sequence>
<dbReference type="Proteomes" id="UP001162060">
    <property type="component" value="Unassembled WGS sequence"/>
</dbReference>
<comment type="caution">
    <text evidence="2">The sequence shown here is derived from an EMBL/GenBank/DDBJ whole genome shotgun (WGS) entry which is preliminary data.</text>
</comment>
<evidence type="ECO:0000313" key="2">
    <source>
        <dbReference type="EMBL" id="CAK7942949.1"/>
    </source>
</evidence>